<evidence type="ECO:0000256" key="6">
    <source>
        <dbReference type="ARBA" id="ARBA00023004"/>
    </source>
</evidence>
<gene>
    <name evidence="9" type="ORF">OD816_000153</name>
</gene>
<evidence type="ECO:0000313" key="9">
    <source>
        <dbReference type="EMBL" id="MDF2952908.1"/>
    </source>
</evidence>
<keyword evidence="4 8" id="KW-0547">Nucleotide-binding</keyword>
<dbReference type="GO" id="GO:0046872">
    <property type="term" value="F:metal ion binding"/>
    <property type="evidence" value="ECO:0007669"/>
    <property type="project" value="UniProtKB-KW"/>
</dbReference>
<comment type="similarity">
    <text evidence="2 8">Belongs to the NifH/BchL/ChlL family.</text>
</comment>
<proteinExistence type="inferred from homology"/>
<dbReference type="InterPro" id="IPR027417">
    <property type="entry name" value="P-loop_NTPase"/>
</dbReference>
<reference evidence="9" key="1">
    <citation type="submission" date="2022-11" db="EMBL/GenBank/DDBJ databases">
        <title>Candidatus Alkanophaga archaea from heated hydrothermal vent sediment oxidize petroleum alkanes.</title>
        <authorList>
            <person name="Zehnle H."/>
            <person name="Laso-Perez R."/>
            <person name="Lipp J."/>
            <person name="Teske A."/>
            <person name="Wegener G."/>
        </authorList>
    </citation>
    <scope>NUCLEOTIDE SEQUENCE</scope>
    <source>
        <strain evidence="9">MCA70</strain>
    </source>
</reference>
<evidence type="ECO:0000256" key="2">
    <source>
        <dbReference type="ARBA" id="ARBA00005504"/>
    </source>
</evidence>
<dbReference type="PANTHER" id="PTHR42864:SF2">
    <property type="entry name" value="LIGHT-INDEPENDENT PROTOCHLOROPHYLLIDE REDUCTASE IRON-SULFUR ATP-BINDING PROTEIN"/>
    <property type="match status" value="1"/>
</dbReference>
<comment type="caution">
    <text evidence="9">The sequence shown here is derived from an EMBL/GenBank/DDBJ whole genome shotgun (WGS) entry which is preliminary data.</text>
</comment>
<evidence type="ECO:0000256" key="4">
    <source>
        <dbReference type="ARBA" id="ARBA00022741"/>
    </source>
</evidence>
<dbReference type="SUPFAM" id="SSF52540">
    <property type="entry name" value="P-loop containing nucleoside triphosphate hydrolases"/>
    <property type="match status" value="1"/>
</dbReference>
<dbReference type="Proteomes" id="UP001144110">
    <property type="component" value="Unassembled WGS sequence"/>
</dbReference>
<dbReference type="PIRSF" id="PIRSF000363">
    <property type="entry name" value="Nitrogenase_iron"/>
    <property type="match status" value="1"/>
</dbReference>
<keyword evidence="8" id="KW-0004">4Fe-4S</keyword>
<dbReference type="PRINTS" id="PR00091">
    <property type="entry name" value="NITROGNASEII"/>
</dbReference>
<evidence type="ECO:0000256" key="7">
    <source>
        <dbReference type="ARBA" id="ARBA00023014"/>
    </source>
</evidence>
<evidence type="ECO:0000256" key="5">
    <source>
        <dbReference type="ARBA" id="ARBA00022840"/>
    </source>
</evidence>
<dbReference type="PROSITE" id="PS00746">
    <property type="entry name" value="NIFH_FRXC_1"/>
    <property type="match status" value="1"/>
</dbReference>
<dbReference type="PROSITE" id="PS51026">
    <property type="entry name" value="NIFH_FRXC_3"/>
    <property type="match status" value="1"/>
</dbReference>
<dbReference type="Gene3D" id="3.40.50.300">
    <property type="entry name" value="P-loop containing nucleotide triphosphate hydrolases"/>
    <property type="match status" value="1"/>
</dbReference>
<name>A0AAE3P424_9BACT</name>
<dbReference type="EMBL" id="JAPHEG010000001">
    <property type="protein sequence ID" value="MDF2952908.1"/>
    <property type="molecule type" value="Genomic_DNA"/>
</dbReference>
<keyword evidence="5 8" id="KW-0067">ATP-binding</keyword>
<evidence type="ECO:0000256" key="3">
    <source>
        <dbReference type="ARBA" id="ARBA00022723"/>
    </source>
</evidence>
<dbReference type="GO" id="GO:0016491">
    <property type="term" value="F:oxidoreductase activity"/>
    <property type="evidence" value="ECO:0007669"/>
    <property type="project" value="UniProtKB-KW"/>
</dbReference>
<accession>A0AAE3P424</accession>
<keyword evidence="3 8" id="KW-0479">Metal-binding</keyword>
<dbReference type="CDD" id="cd02040">
    <property type="entry name" value="NifH"/>
    <property type="match status" value="1"/>
</dbReference>
<evidence type="ECO:0000256" key="1">
    <source>
        <dbReference type="ARBA" id="ARBA00001966"/>
    </source>
</evidence>
<organism evidence="9 10">
    <name type="scientific">Candidatus Thermodesulfobacterium syntrophicum</name>
    <dbReference type="NCBI Taxonomy" id="3060442"/>
    <lineage>
        <taxon>Bacteria</taxon>
        <taxon>Pseudomonadati</taxon>
        <taxon>Thermodesulfobacteriota</taxon>
        <taxon>Thermodesulfobacteria</taxon>
        <taxon>Thermodesulfobacteriales</taxon>
        <taxon>Thermodesulfobacteriaceae</taxon>
        <taxon>Thermodesulfobacterium</taxon>
    </lineage>
</organism>
<keyword evidence="8" id="KW-0560">Oxidoreductase</keyword>
<keyword evidence="7 8" id="KW-0411">Iron-sulfur</keyword>
<dbReference type="InterPro" id="IPR000392">
    <property type="entry name" value="NifH/frxC"/>
</dbReference>
<dbReference type="PROSITE" id="PS00692">
    <property type="entry name" value="NIFH_FRXC_2"/>
    <property type="match status" value="1"/>
</dbReference>
<dbReference type="PANTHER" id="PTHR42864">
    <property type="entry name" value="LIGHT-INDEPENDENT PROTOCHLOROPHYLLIDE REDUCTASE IRON-SULFUR ATP-BINDING PROTEIN"/>
    <property type="match status" value="1"/>
</dbReference>
<keyword evidence="6 8" id="KW-0408">Iron</keyword>
<protein>
    <submittedName>
        <fullName evidence="9">Nitrogenase ATPase subunit NifH/coenzyme F430 biosynthesis subunit CfbC</fullName>
    </submittedName>
</protein>
<dbReference type="GO" id="GO:0005524">
    <property type="term" value="F:ATP binding"/>
    <property type="evidence" value="ECO:0007669"/>
    <property type="project" value="UniProtKB-KW"/>
</dbReference>
<evidence type="ECO:0000256" key="8">
    <source>
        <dbReference type="RuleBase" id="RU003688"/>
    </source>
</evidence>
<sequence length="255" mass="27776">MLKIAIYGKGGIGKSTIASHLSASFASLGKRVMQIGCDPKTDSTMNLLGGEPPIPILRYLEKYGAPESPEEILKIGFKGVTCVEVGGPTPGLGCAGRGIITALEVLDELGVYEKYKPDVIIYDVLGDVVCGGFAVPMREGYAEKVLIVTSGEKLSLYAAQNIIQAIENFKDRNYAKLEGLVLNRRNIPQEIEKVEKFAKKMGTQILGIIPRDEFINKAELEGKTAIELNPEHLISKTFFELAKKLLNSKSQEEAC</sequence>
<comment type="cofactor">
    <cofactor evidence="1">
        <name>[4Fe-4S] cluster</name>
        <dbReference type="ChEBI" id="CHEBI:49883"/>
    </cofactor>
</comment>
<dbReference type="Pfam" id="PF00142">
    <property type="entry name" value="Fer4_NifH"/>
    <property type="match status" value="1"/>
</dbReference>
<dbReference type="InterPro" id="IPR030655">
    <property type="entry name" value="NifH/chlL_CS"/>
</dbReference>
<evidence type="ECO:0000313" key="10">
    <source>
        <dbReference type="Proteomes" id="UP001144110"/>
    </source>
</evidence>
<dbReference type="GO" id="GO:0051539">
    <property type="term" value="F:4 iron, 4 sulfur cluster binding"/>
    <property type="evidence" value="ECO:0007669"/>
    <property type="project" value="UniProtKB-KW"/>
</dbReference>
<dbReference type="AlphaFoldDB" id="A0AAE3P424"/>